<feature type="domain" description="Exocyst component Exo84 C-terminal" evidence="9">
    <location>
        <begin position="458"/>
        <end position="658"/>
    </location>
</feature>
<evidence type="ECO:0000256" key="5">
    <source>
        <dbReference type="ARBA" id="ARBA00022483"/>
    </source>
</evidence>
<evidence type="ECO:0000256" key="1">
    <source>
        <dbReference type="ARBA" id="ARBA00004398"/>
    </source>
</evidence>
<dbReference type="Gene3D" id="2.30.29.30">
    <property type="entry name" value="Pleckstrin-homology domain (PH domain)/Phosphotyrosine-binding domain (PTB)"/>
    <property type="match status" value="1"/>
</dbReference>
<dbReference type="GO" id="GO:0006887">
    <property type="term" value="P:exocytosis"/>
    <property type="evidence" value="ECO:0007669"/>
    <property type="project" value="UniProtKB-KW"/>
</dbReference>
<evidence type="ECO:0000256" key="7">
    <source>
        <dbReference type="SAM" id="Coils"/>
    </source>
</evidence>
<dbReference type="Pfam" id="PF25345">
    <property type="entry name" value="PH_EXO84"/>
    <property type="match status" value="1"/>
</dbReference>
<dbReference type="PANTHER" id="PTHR21426:SF12">
    <property type="entry name" value="EXOCYST COMPLEX COMPONENT 8"/>
    <property type="match status" value="1"/>
</dbReference>
<dbReference type="InterPro" id="IPR042560">
    <property type="entry name" value="Exo84_C_2"/>
</dbReference>
<dbReference type="OrthoDB" id="642193at2759"/>
<dbReference type="AlphaFoldDB" id="A0A9Q9DRU3"/>
<dbReference type="PANTHER" id="PTHR21426">
    <property type="entry name" value="EXOCYST COMPLEX COMPONENT 8"/>
    <property type="match status" value="1"/>
</dbReference>
<dbReference type="VEuPathDB" id="FungiDB:yc1106_03333"/>
<dbReference type="GO" id="GO:0015031">
    <property type="term" value="P:protein transport"/>
    <property type="evidence" value="ECO:0007669"/>
    <property type="project" value="UniProtKB-KW"/>
</dbReference>
<dbReference type="GO" id="GO:0000145">
    <property type="term" value="C:exocyst"/>
    <property type="evidence" value="ECO:0007669"/>
    <property type="project" value="InterPro"/>
</dbReference>
<dbReference type="InterPro" id="IPR032403">
    <property type="entry name" value="Exo84_C"/>
</dbReference>
<dbReference type="EMBL" id="CP089275">
    <property type="protein sequence ID" value="USP76059.1"/>
    <property type="molecule type" value="Genomic_DNA"/>
</dbReference>
<evidence type="ECO:0000256" key="6">
    <source>
        <dbReference type="ARBA" id="ARBA00022927"/>
    </source>
</evidence>
<dbReference type="Gene3D" id="1.20.58.1210">
    <property type="entry name" value="Exo84p, N-terminal helical domain"/>
    <property type="match status" value="1"/>
</dbReference>
<evidence type="ECO:0000313" key="11">
    <source>
        <dbReference type="Proteomes" id="UP001056012"/>
    </source>
</evidence>
<dbReference type="Pfam" id="PF16528">
    <property type="entry name" value="Exo84_C"/>
    <property type="match status" value="1"/>
</dbReference>
<dbReference type="GO" id="GO:0006893">
    <property type="term" value="P:Golgi to plasma membrane transport"/>
    <property type="evidence" value="ECO:0007669"/>
    <property type="project" value="TreeGrafter"/>
</dbReference>
<comment type="similarity">
    <text evidence="2">Belongs to the EXO84 family.</text>
</comment>
<feature type="compositionally biased region" description="Polar residues" evidence="8">
    <location>
        <begin position="128"/>
        <end position="139"/>
    </location>
</feature>
<reference evidence="10" key="1">
    <citation type="submission" date="2021-12" db="EMBL/GenBank/DDBJ databases">
        <title>Curvularia clavata genome.</title>
        <authorList>
            <person name="Cao Y."/>
        </authorList>
    </citation>
    <scope>NUCLEOTIDE SEQUENCE</scope>
    <source>
        <strain evidence="10">Yc1106</strain>
    </source>
</reference>
<accession>A0A9Q9DRU3</accession>
<feature type="coiled-coil region" evidence="7">
    <location>
        <begin position="164"/>
        <end position="227"/>
    </location>
</feature>
<keyword evidence="4" id="KW-0813">Transport</keyword>
<evidence type="ECO:0000256" key="4">
    <source>
        <dbReference type="ARBA" id="ARBA00022448"/>
    </source>
</evidence>
<keyword evidence="5" id="KW-0268">Exocytosis</keyword>
<evidence type="ECO:0000259" key="9">
    <source>
        <dbReference type="Pfam" id="PF16528"/>
    </source>
</evidence>
<evidence type="ECO:0000256" key="2">
    <source>
        <dbReference type="ARBA" id="ARBA00007210"/>
    </source>
</evidence>
<proteinExistence type="inferred from homology"/>
<protein>
    <recommendedName>
        <fullName evidence="3">Exocyst complex component EXO84</fullName>
    </recommendedName>
</protein>
<keyword evidence="7" id="KW-0175">Coiled coil</keyword>
<feature type="compositionally biased region" description="Basic and acidic residues" evidence="8">
    <location>
        <begin position="114"/>
        <end position="126"/>
    </location>
</feature>
<dbReference type="InterPro" id="IPR033961">
    <property type="entry name" value="Exo84"/>
</dbReference>
<name>A0A9Q9DRU3_CURCL</name>
<evidence type="ECO:0000256" key="3">
    <source>
        <dbReference type="ARBA" id="ARBA00021269"/>
    </source>
</evidence>
<feature type="compositionally biased region" description="Low complexity" evidence="8">
    <location>
        <begin position="237"/>
        <end position="251"/>
    </location>
</feature>
<dbReference type="Pfam" id="PF08700">
    <property type="entry name" value="VPS51_Exo84_N"/>
    <property type="match status" value="1"/>
</dbReference>
<keyword evidence="11" id="KW-1185">Reference proteome</keyword>
<dbReference type="Gene3D" id="1.20.58.1220">
    <property type="entry name" value="Exo84p, C-terminal helical domain"/>
    <property type="match status" value="1"/>
</dbReference>
<organism evidence="10 11">
    <name type="scientific">Curvularia clavata</name>
    <dbReference type="NCBI Taxonomy" id="95742"/>
    <lineage>
        <taxon>Eukaryota</taxon>
        <taxon>Fungi</taxon>
        <taxon>Dikarya</taxon>
        <taxon>Ascomycota</taxon>
        <taxon>Pezizomycotina</taxon>
        <taxon>Dothideomycetes</taxon>
        <taxon>Pleosporomycetidae</taxon>
        <taxon>Pleosporales</taxon>
        <taxon>Pleosporineae</taxon>
        <taxon>Pleosporaceae</taxon>
        <taxon>Curvularia</taxon>
    </lineage>
</organism>
<dbReference type="GO" id="GO:0030133">
    <property type="term" value="C:transport vesicle"/>
    <property type="evidence" value="ECO:0007669"/>
    <property type="project" value="UniProtKB-SubCell"/>
</dbReference>
<sequence length="682" mass="77672">MSEKQKGISLRKKRGDKSKKNAPPTISAPRQISAPMPVSMPPSSLPGSGRPSNESSRSRTRPDALPTQPKPQRPDKTADLVKRRYSQKITTAPPDFRNRSQMPGMPEMPAQYRQNRERSRSREPRPQDMSNAPNGSNGRALQVDPRALRDPNLKVEQYVSTILADASEADINRYQDELRKTKHRTSLDLQHNVYQNRTQFIKISKEAEKLKGEMRTLRQLMSDLTTTLEQTASATGANNDAASSRRANRSSIGDLNQLRAGQLQQLYRDVEGSQKFLPPIPGRYIVWKSGKWFELDSATLKARRRVRLLLLNDHLLIATEKKARNDIPGQQRDGNRANMEFTAQRCFPLQDMHVTRTPEERIIIRAGAETFTYDTKKEDGGDKSAFVATFRKTKDDLRKSQEADVQEKDRTQDSYNHLLSRDPALMNRTELLDSLSDGINNEQANTFMDADGQTRNVRWVESQLDDLDIEIALQHFEEAVMKVDRLKVLAKNIRGNEMAKTIVTYKVNERAAKLANVLVKHMVEHNNWFSSVRQHVGWVVQLGFEDRAREDYLEARGNLIKTRSRQCVFEGNLPDYIFQISYIYFTIIKNTVDMFQRCFPQQLMSACVKWAKEHIDQFNILLKRQLSSVEEGGNVWNECLGLAHEHAEMLRGVGLDFTELVGRGIDDPDGDDAQAPVGLGVS</sequence>
<feature type="region of interest" description="Disordered" evidence="8">
    <location>
        <begin position="232"/>
        <end position="253"/>
    </location>
</feature>
<feature type="compositionally biased region" description="Basic and acidic residues" evidence="8">
    <location>
        <begin position="72"/>
        <end position="82"/>
    </location>
</feature>
<gene>
    <name evidence="10" type="ORF">yc1106_03333</name>
</gene>
<evidence type="ECO:0000256" key="8">
    <source>
        <dbReference type="SAM" id="MobiDB-lite"/>
    </source>
</evidence>
<evidence type="ECO:0000313" key="10">
    <source>
        <dbReference type="EMBL" id="USP76059.1"/>
    </source>
</evidence>
<dbReference type="InterPro" id="IPR011993">
    <property type="entry name" value="PH-like_dom_sf"/>
</dbReference>
<dbReference type="Proteomes" id="UP001056012">
    <property type="component" value="Chromosome 2"/>
</dbReference>
<dbReference type="SUPFAM" id="SSF74788">
    <property type="entry name" value="Cullin repeat-like"/>
    <property type="match status" value="1"/>
</dbReference>
<comment type="subcellular location">
    <subcellularLocation>
        <location evidence="1">Cytoplasmic vesicle</location>
        <location evidence="1">Secretory vesicle</location>
    </subcellularLocation>
</comment>
<dbReference type="InterPro" id="IPR042561">
    <property type="entry name" value="Exo84_C_1"/>
</dbReference>
<feature type="region of interest" description="Disordered" evidence="8">
    <location>
        <begin position="1"/>
        <end position="149"/>
    </location>
</feature>
<dbReference type="InterPro" id="IPR016159">
    <property type="entry name" value="Cullin_repeat-like_dom_sf"/>
</dbReference>
<keyword evidence="6" id="KW-0653">Protein transport</keyword>